<reference evidence="1" key="1">
    <citation type="submission" date="2021-10" db="EMBL/GenBank/DDBJ databases">
        <title>Tropical sea cucumber genome reveals ecological adaptation and Cuvierian tubules defense mechanism.</title>
        <authorList>
            <person name="Chen T."/>
        </authorList>
    </citation>
    <scope>NUCLEOTIDE SEQUENCE</scope>
    <source>
        <strain evidence="1">Nanhai2018</strain>
        <tissue evidence="1">Muscle</tissue>
    </source>
</reference>
<comment type="caution">
    <text evidence="1">The sequence shown here is derived from an EMBL/GenBank/DDBJ whole genome shotgun (WGS) entry which is preliminary data.</text>
</comment>
<dbReference type="EMBL" id="JAIZAY010000010">
    <property type="protein sequence ID" value="KAJ8035252.1"/>
    <property type="molecule type" value="Genomic_DNA"/>
</dbReference>
<keyword evidence="2" id="KW-1185">Reference proteome</keyword>
<organism evidence="1 2">
    <name type="scientific">Holothuria leucospilota</name>
    <name type="common">Black long sea cucumber</name>
    <name type="synonym">Mertensiothuria leucospilota</name>
    <dbReference type="NCBI Taxonomy" id="206669"/>
    <lineage>
        <taxon>Eukaryota</taxon>
        <taxon>Metazoa</taxon>
        <taxon>Echinodermata</taxon>
        <taxon>Eleutherozoa</taxon>
        <taxon>Echinozoa</taxon>
        <taxon>Holothuroidea</taxon>
        <taxon>Aspidochirotacea</taxon>
        <taxon>Aspidochirotida</taxon>
        <taxon>Holothuriidae</taxon>
        <taxon>Holothuria</taxon>
    </lineage>
</organism>
<evidence type="ECO:0000313" key="1">
    <source>
        <dbReference type="EMBL" id="KAJ8035252.1"/>
    </source>
</evidence>
<accession>A0A9Q1BYJ6</accession>
<sequence length="92" mass="10870">MTEWCKCIIYRRSTKRWQELKNISEILHEHIVKPVHSQGTCWIDHQQKALNCTTTNYHSLVTHLEEKSTGQRADISAADAAKMKWYLKQMKL</sequence>
<proteinExistence type="predicted"/>
<name>A0A9Q1BYJ6_HOLLE</name>
<gene>
    <name evidence="1" type="ORF">HOLleu_22416</name>
</gene>
<evidence type="ECO:0000313" key="2">
    <source>
        <dbReference type="Proteomes" id="UP001152320"/>
    </source>
</evidence>
<protein>
    <submittedName>
        <fullName evidence="1">Uncharacterized protein</fullName>
    </submittedName>
</protein>
<dbReference type="Proteomes" id="UP001152320">
    <property type="component" value="Chromosome 10"/>
</dbReference>
<dbReference type="AlphaFoldDB" id="A0A9Q1BYJ6"/>